<dbReference type="GO" id="GO:0004146">
    <property type="term" value="F:dihydrofolate reductase activity"/>
    <property type="evidence" value="ECO:0007669"/>
    <property type="project" value="UniProtKB-EC"/>
</dbReference>
<dbReference type="GO" id="GO:0046654">
    <property type="term" value="P:tetrahydrofolate biosynthetic process"/>
    <property type="evidence" value="ECO:0007669"/>
    <property type="project" value="UniProtKB-UniPathway"/>
</dbReference>
<dbReference type="PANTHER" id="PTHR48069">
    <property type="entry name" value="DIHYDROFOLATE REDUCTASE"/>
    <property type="match status" value="1"/>
</dbReference>
<reference evidence="11 12" key="1">
    <citation type="submission" date="2014-05" db="EMBL/GenBank/DDBJ databases">
        <title>Draft Genome Sequence of Nitratireductor basaltis Strain UMTGB225, A Marine Bacterium Isolated from Green Barrel Tunicate.</title>
        <authorList>
            <person name="Gan H.Y."/>
        </authorList>
    </citation>
    <scope>NUCLEOTIDE SEQUENCE [LARGE SCALE GENOMIC DNA]</scope>
    <source>
        <strain evidence="11 12">UMTGB225</strain>
    </source>
</reference>
<sequence length="167" mass="18399">MKITLVVAMAENGVIGRDGELPWRLSTDLRRFKAETLGKPVVMGRKTWESIGRPLPGRRNVVVTRNRAYQAEGADVVGSLEEALELAKADAAPEVAVIGGGEIFRQALEIADRLSVTHVLADIDGDAHFPRIDERLWTVVSTEEVPAGEKDDYATRYVVYQRQGEAN</sequence>
<dbReference type="GO" id="GO:0046452">
    <property type="term" value="P:dihydrofolate metabolic process"/>
    <property type="evidence" value="ECO:0007669"/>
    <property type="project" value="TreeGrafter"/>
</dbReference>
<dbReference type="PROSITE" id="PS51330">
    <property type="entry name" value="DHFR_2"/>
    <property type="match status" value="1"/>
</dbReference>
<comment type="function">
    <text evidence="7 8">Key enzyme in folate metabolism. Catalyzes an essential reaction for de novo glycine and purine synthesis, and for DNA precursor synthesis.</text>
</comment>
<evidence type="ECO:0000256" key="2">
    <source>
        <dbReference type="ARBA" id="ARBA00009539"/>
    </source>
</evidence>
<organism evidence="11 12">
    <name type="scientific">Nitratireductor basaltis</name>
    <dbReference type="NCBI Taxonomy" id="472175"/>
    <lineage>
        <taxon>Bacteria</taxon>
        <taxon>Pseudomonadati</taxon>
        <taxon>Pseudomonadota</taxon>
        <taxon>Alphaproteobacteria</taxon>
        <taxon>Hyphomicrobiales</taxon>
        <taxon>Phyllobacteriaceae</taxon>
        <taxon>Nitratireductor</taxon>
    </lineage>
</organism>
<comment type="pathway">
    <text evidence="1 8">Cofactor biosynthesis; tetrahydrofolate biosynthesis; 5,6,7,8-tetrahydrofolate from 7,8-dihydrofolate: step 1/1.</text>
</comment>
<keyword evidence="4 8" id="KW-0554">One-carbon metabolism</keyword>
<dbReference type="GO" id="GO:0070401">
    <property type="term" value="F:NADP+ binding"/>
    <property type="evidence" value="ECO:0007669"/>
    <property type="project" value="UniProtKB-ARBA"/>
</dbReference>
<dbReference type="RefSeq" id="WP_036479881.1">
    <property type="nucleotide sequence ID" value="NZ_JMQM01000001.1"/>
</dbReference>
<evidence type="ECO:0000256" key="5">
    <source>
        <dbReference type="ARBA" id="ARBA00022857"/>
    </source>
</evidence>
<keyword evidence="6 8" id="KW-0560">Oxidoreductase</keyword>
<dbReference type="OrthoDB" id="9804315at2"/>
<dbReference type="EC" id="1.5.1.3" evidence="3 8"/>
<comment type="caution">
    <text evidence="11">The sequence shown here is derived from an EMBL/GenBank/DDBJ whole genome shotgun (WGS) entry which is preliminary data.</text>
</comment>
<dbReference type="EMBL" id="JMQM01000001">
    <property type="protein sequence ID" value="KFB09729.1"/>
    <property type="molecule type" value="Genomic_DNA"/>
</dbReference>
<keyword evidence="12" id="KW-1185">Reference proteome</keyword>
<dbReference type="InterPro" id="IPR012259">
    <property type="entry name" value="DHFR"/>
</dbReference>
<dbReference type="Gene3D" id="3.40.430.10">
    <property type="entry name" value="Dihydrofolate Reductase, subunit A"/>
    <property type="match status" value="1"/>
</dbReference>
<dbReference type="UniPathway" id="UPA00077">
    <property type="reaction ID" value="UER00158"/>
</dbReference>
<gene>
    <name evidence="11" type="ORF">EL18_00747</name>
</gene>
<dbReference type="PATRIC" id="fig|472175.3.peg.760"/>
<dbReference type="GO" id="GO:0006730">
    <property type="term" value="P:one-carbon metabolic process"/>
    <property type="evidence" value="ECO:0007669"/>
    <property type="project" value="UniProtKB-KW"/>
</dbReference>
<dbReference type="PRINTS" id="PR00070">
    <property type="entry name" value="DHFR"/>
</dbReference>
<dbReference type="GO" id="GO:0046655">
    <property type="term" value="P:folic acid metabolic process"/>
    <property type="evidence" value="ECO:0007669"/>
    <property type="project" value="TreeGrafter"/>
</dbReference>
<dbReference type="SUPFAM" id="SSF53597">
    <property type="entry name" value="Dihydrofolate reductase-like"/>
    <property type="match status" value="1"/>
</dbReference>
<comment type="catalytic activity">
    <reaction evidence="8">
        <text>(6S)-5,6,7,8-tetrahydrofolate + NADP(+) = 7,8-dihydrofolate + NADPH + H(+)</text>
        <dbReference type="Rhea" id="RHEA:15009"/>
        <dbReference type="ChEBI" id="CHEBI:15378"/>
        <dbReference type="ChEBI" id="CHEBI:57451"/>
        <dbReference type="ChEBI" id="CHEBI:57453"/>
        <dbReference type="ChEBI" id="CHEBI:57783"/>
        <dbReference type="ChEBI" id="CHEBI:58349"/>
        <dbReference type="EC" id="1.5.1.3"/>
    </reaction>
</comment>
<dbReference type="AlphaFoldDB" id="A0A084U9U3"/>
<keyword evidence="5 8" id="KW-0521">NADP</keyword>
<evidence type="ECO:0000256" key="6">
    <source>
        <dbReference type="ARBA" id="ARBA00023002"/>
    </source>
</evidence>
<protein>
    <recommendedName>
        <fullName evidence="3 8">Dihydrofolate reductase</fullName>
        <ecNumber evidence="3 8">1.5.1.3</ecNumber>
    </recommendedName>
</protein>
<dbReference type="InterPro" id="IPR024072">
    <property type="entry name" value="DHFR-like_dom_sf"/>
</dbReference>
<dbReference type="PROSITE" id="PS00075">
    <property type="entry name" value="DHFR_1"/>
    <property type="match status" value="1"/>
</dbReference>
<evidence type="ECO:0000256" key="9">
    <source>
        <dbReference type="RuleBase" id="RU004474"/>
    </source>
</evidence>
<comment type="similarity">
    <text evidence="2 8 9">Belongs to the dihydrofolate reductase family.</text>
</comment>
<proteinExistence type="inferred from homology"/>
<evidence type="ECO:0000256" key="8">
    <source>
        <dbReference type="PIRNR" id="PIRNR000194"/>
    </source>
</evidence>
<dbReference type="Proteomes" id="UP000053675">
    <property type="component" value="Unassembled WGS sequence"/>
</dbReference>
<feature type="domain" description="DHFR" evidence="10">
    <location>
        <begin position="2"/>
        <end position="162"/>
    </location>
</feature>
<evidence type="ECO:0000313" key="12">
    <source>
        <dbReference type="Proteomes" id="UP000053675"/>
    </source>
</evidence>
<dbReference type="CDD" id="cd00209">
    <property type="entry name" value="DHFR"/>
    <property type="match status" value="1"/>
</dbReference>
<dbReference type="Pfam" id="PF00186">
    <property type="entry name" value="DHFR_1"/>
    <property type="match status" value="1"/>
</dbReference>
<dbReference type="PANTHER" id="PTHR48069:SF3">
    <property type="entry name" value="DIHYDROFOLATE REDUCTASE"/>
    <property type="match status" value="1"/>
</dbReference>
<accession>A0A084U9U3</accession>
<evidence type="ECO:0000256" key="4">
    <source>
        <dbReference type="ARBA" id="ARBA00022563"/>
    </source>
</evidence>
<dbReference type="InterPro" id="IPR017925">
    <property type="entry name" value="DHFR_CS"/>
</dbReference>
<dbReference type="FunFam" id="3.40.430.10:FF:000001">
    <property type="entry name" value="Dihydrofolate reductase"/>
    <property type="match status" value="1"/>
</dbReference>
<name>A0A084U9U3_9HYPH</name>
<evidence type="ECO:0000259" key="10">
    <source>
        <dbReference type="PROSITE" id="PS51330"/>
    </source>
</evidence>
<evidence type="ECO:0000313" key="11">
    <source>
        <dbReference type="EMBL" id="KFB09729.1"/>
    </source>
</evidence>
<evidence type="ECO:0000256" key="3">
    <source>
        <dbReference type="ARBA" id="ARBA00012856"/>
    </source>
</evidence>
<evidence type="ECO:0000256" key="1">
    <source>
        <dbReference type="ARBA" id="ARBA00004903"/>
    </source>
</evidence>
<dbReference type="PIRSF" id="PIRSF000194">
    <property type="entry name" value="DHFR"/>
    <property type="match status" value="1"/>
</dbReference>
<dbReference type="STRING" id="472175.EL18_00747"/>
<dbReference type="GO" id="GO:0005829">
    <property type="term" value="C:cytosol"/>
    <property type="evidence" value="ECO:0007669"/>
    <property type="project" value="TreeGrafter"/>
</dbReference>
<evidence type="ECO:0000256" key="7">
    <source>
        <dbReference type="ARBA" id="ARBA00025067"/>
    </source>
</evidence>
<dbReference type="InterPro" id="IPR001796">
    <property type="entry name" value="DHFR_dom"/>
</dbReference>
<dbReference type="eggNOG" id="COG0262">
    <property type="taxonomic scope" value="Bacteria"/>
</dbReference>